<keyword evidence="2" id="KW-1185">Reference proteome</keyword>
<dbReference type="EMBL" id="RBNJ01021929">
    <property type="protein sequence ID" value="RUS18973.1"/>
    <property type="molecule type" value="Genomic_DNA"/>
</dbReference>
<proteinExistence type="predicted"/>
<reference evidence="1 2" key="1">
    <citation type="journal article" date="2018" name="New Phytol.">
        <title>Phylogenomics of Endogonaceae and evolution of mycorrhizas within Mucoromycota.</title>
        <authorList>
            <person name="Chang Y."/>
            <person name="Desiro A."/>
            <person name="Na H."/>
            <person name="Sandor L."/>
            <person name="Lipzen A."/>
            <person name="Clum A."/>
            <person name="Barry K."/>
            <person name="Grigoriev I.V."/>
            <person name="Martin F.M."/>
            <person name="Stajich J.E."/>
            <person name="Smith M.E."/>
            <person name="Bonito G."/>
            <person name="Spatafora J.W."/>
        </authorList>
    </citation>
    <scope>NUCLEOTIDE SEQUENCE [LARGE SCALE GENOMIC DNA]</scope>
    <source>
        <strain evidence="1 2">AD002</strain>
    </source>
</reference>
<name>A0A433PN18_9FUNG</name>
<sequence>MSAATKDDADVPEVPLALVSNSYLDEWCAQLRAKPIPWEVRVISCGGVWVARRLGGRPGGDSRAMRVGGERRRL</sequence>
<evidence type="ECO:0000313" key="2">
    <source>
        <dbReference type="Proteomes" id="UP000274822"/>
    </source>
</evidence>
<evidence type="ECO:0000313" key="1">
    <source>
        <dbReference type="EMBL" id="RUS18973.1"/>
    </source>
</evidence>
<protein>
    <submittedName>
        <fullName evidence="1">Uncharacterized protein</fullName>
    </submittedName>
</protein>
<organism evidence="1 2">
    <name type="scientific">Jimgerdemannia flammicorona</name>
    <dbReference type="NCBI Taxonomy" id="994334"/>
    <lineage>
        <taxon>Eukaryota</taxon>
        <taxon>Fungi</taxon>
        <taxon>Fungi incertae sedis</taxon>
        <taxon>Mucoromycota</taxon>
        <taxon>Mucoromycotina</taxon>
        <taxon>Endogonomycetes</taxon>
        <taxon>Endogonales</taxon>
        <taxon>Endogonaceae</taxon>
        <taxon>Jimgerdemannia</taxon>
    </lineage>
</organism>
<gene>
    <name evidence="1" type="ORF">BC938DRAFT_475852</name>
</gene>
<dbReference type="AlphaFoldDB" id="A0A433PN18"/>
<accession>A0A433PN18</accession>
<dbReference type="Proteomes" id="UP000274822">
    <property type="component" value="Unassembled WGS sequence"/>
</dbReference>
<comment type="caution">
    <text evidence="1">The sequence shown here is derived from an EMBL/GenBank/DDBJ whole genome shotgun (WGS) entry which is preliminary data.</text>
</comment>